<dbReference type="GO" id="GO:0042274">
    <property type="term" value="P:ribosomal small subunit biogenesis"/>
    <property type="evidence" value="ECO:0007669"/>
    <property type="project" value="UniProtKB-UniRule"/>
</dbReference>
<dbReference type="InterPro" id="IPR002676">
    <property type="entry name" value="RimM_N"/>
</dbReference>
<comment type="subunit">
    <text evidence="5">Binds ribosomal protein uS19.</text>
</comment>
<dbReference type="Pfam" id="PF01782">
    <property type="entry name" value="RimM"/>
    <property type="match status" value="1"/>
</dbReference>
<dbReference type="RefSeq" id="WP_094691334.1">
    <property type="nucleotide sequence ID" value="NZ_MWWQ01000008.1"/>
</dbReference>
<dbReference type="InterPro" id="IPR011033">
    <property type="entry name" value="PRC_barrel-like_sf"/>
</dbReference>
<evidence type="ECO:0000256" key="5">
    <source>
        <dbReference type="HAMAP-Rule" id="MF_00014"/>
    </source>
</evidence>
<dbReference type="Gene3D" id="2.30.30.240">
    <property type="entry name" value="PRC-barrel domain"/>
    <property type="match status" value="1"/>
</dbReference>
<dbReference type="EMBL" id="MWWQ01000008">
    <property type="protein sequence ID" value="OZG51358.1"/>
    <property type="molecule type" value="Genomic_DNA"/>
</dbReference>
<dbReference type="AlphaFoldDB" id="A0A261EWW9"/>
<keyword evidence="4 5" id="KW-0143">Chaperone</keyword>
<protein>
    <recommendedName>
        <fullName evidence="5">Ribosome maturation factor RimM</fullName>
    </recommendedName>
</protein>
<dbReference type="GO" id="GO:0043022">
    <property type="term" value="F:ribosome binding"/>
    <property type="evidence" value="ECO:0007669"/>
    <property type="project" value="InterPro"/>
</dbReference>
<comment type="subcellular location">
    <subcellularLocation>
        <location evidence="5">Cytoplasm</location>
    </subcellularLocation>
</comment>
<feature type="domain" description="RimM N-terminal" evidence="6">
    <location>
        <begin position="22"/>
        <end position="100"/>
    </location>
</feature>
<evidence type="ECO:0000256" key="4">
    <source>
        <dbReference type="ARBA" id="ARBA00023186"/>
    </source>
</evidence>
<keyword evidence="9" id="KW-1185">Reference proteome</keyword>
<dbReference type="Pfam" id="PF24986">
    <property type="entry name" value="PRC_RimM"/>
    <property type="match status" value="1"/>
</dbReference>
<dbReference type="PANTHER" id="PTHR33692:SF1">
    <property type="entry name" value="RIBOSOME MATURATION FACTOR RIMM"/>
    <property type="match status" value="1"/>
</dbReference>
<name>A0A261EWW9_9BIFI</name>
<evidence type="ECO:0000259" key="7">
    <source>
        <dbReference type="Pfam" id="PF24986"/>
    </source>
</evidence>
<dbReference type="HAMAP" id="MF_00014">
    <property type="entry name" value="Ribosome_mat_RimM"/>
    <property type="match status" value="1"/>
</dbReference>
<dbReference type="GO" id="GO:0005840">
    <property type="term" value="C:ribosome"/>
    <property type="evidence" value="ECO:0007669"/>
    <property type="project" value="InterPro"/>
</dbReference>
<dbReference type="Gene3D" id="2.40.30.60">
    <property type="entry name" value="RimM"/>
    <property type="match status" value="1"/>
</dbReference>
<proteinExistence type="inferred from homology"/>
<comment type="similarity">
    <text evidence="5">Belongs to the RimM family.</text>
</comment>
<evidence type="ECO:0000256" key="1">
    <source>
        <dbReference type="ARBA" id="ARBA00022490"/>
    </source>
</evidence>
<organism evidence="8 9">
    <name type="scientific">Pseudoscardovia suis</name>
    <dbReference type="NCBI Taxonomy" id="987063"/>
    <lineage>
        <taxon>Bacteria</taxon>
        <taxon>Bacillati</taxon>
        <taxon>Actinomycetota</taxon>
        <taxon>Actinomycetes</taxon>
        <taxon>Bifidobacteriales</taxon>
        <taxon>Bifidobacteriaceae</taxon>
        <taxon>Pseudoscardovia</taxon>
    </lineage>
</organism>
<feature type="domain" description="Ribosome maturation factor RimM PRC barrel" evidence="7">
    <location>
        <begin position="115"/>
        <end position="186"/>
    </location>
</feature>
<evidence type="ECO:0000313" key="9">
    <source>
        <dbReference type="Proteomes" id="UP000216454"/>
    </source>
</evidence>
<dbReference type="OrthoDB" id="5381335at2"/>
<keyword evidence="2 5" id="KW-0690">Ribosome biogenesis</keyword>
<evidence type="ECO:0000313" key="8">
    <source>
        <dbReference type="EMBL" id="OZG51358.1"/>
    </source>
</evidence>
<dbReference type="GO" id="GO:0005737">
    <property type="term" value="C:cytoplasm"/>
    <property type="evidence" value="ECO:0007669"/>
    <property type="project" value="UniProtKB-SubCell"/>
</dbReference>
<dbReference type="NCBIfam" id="TIGR02273">
    <property type="entry name" value="16S_RimM"/>
    <property type="match status" value="1"/>
</dbReference>
<comment type="domain">
    <text evidence="5">The PRC barrel domain binds ribosomal protein uS19.</text>
</comment>
<dbReference type="PANTHER" id="PTHR33692">
    <property type="entry name" value="RIBOSOME MATURATION FACTOR RIMM"/>
    <property type="match status" value="1"/>
</dbReference>
<dbReference type="Proteomes" id="UP000216454">
    <property type="component" value="Unassembled WGS sequence"/>
</dbReference>
<comment type="caution">
    <text evidence="8">The sequence shown here is derived from an EMBL/GenBank/DDBJ whole genome shotgun (WGS) entry which is preliminary data.</text>
</comment>
<gene>
    <name evidence="5" type="primary">rimM</name>
    <name evidence="8" type="ORF">PSSU_0981</name>
</gene>
<evidence type="ECO:0000256" key="2">
    <source>
        <dbReference type="ARBA" id="ARBA00022517"/>
    </source>
</evidence>
<dbReference type="InterPro" id="IPR036976">
    <property type="entry name" value="RimM_N_sf"/>
</dbReference>
<evidence type="ECO:0000259" key="6">
    <source>
        <dbReference type="Pfam" id="PF01782"/>
    </source>
</evidence>
<accession>A0A261EWW9</accession>
<dbReference type="SUPFAM" id="SSF50346">
    <property type="entry name" value="PRC-barrel domain"/>
    <property type="match status" value="1"/>
</dbReference>
<sequence length="187" mass="20676">MTDSDSPIKHTTPAEQPDMLRVCRIGRAQGLKGEVNVTVFTDDPDRRFAPGSVLVSKDGREFRVERSRKFRERWIVLFEGVTDRNASEALNGTELFCEADSAEEMEDEDAFYPEDLIDLDVLVGDDAATAEKIGTVSDVLDSPAQFLLEVRKDSDGSTALVPFVEQIVPEVDLEAGFVRLTPPDGLL</sequence>
<reference evidence="8 9" key="1">
    <citation type="journal article" date="2017" name="BMC Genomics">
        <title>Comparative genomic and phylogenomic analyses of the Bifidobacteriaceae family.</title>
        <authorList>
            <person name="Lugli G.A."/>
            <person name="Milani C."/>
            <person name="Turroni F."/>
            <person name="Duranti S."/>
            <person name="Mancabelli L."/>
            <person name="Mangifesta M."/>
            <person name="Ferrario C."/>
            <person name="Modesto M."/>
            <person name="Mattarelli P."/>
            <person name="Jiri K."/>
            <person name="van Sinderen D."/>
            <person name="Ventura M."/>
        </authorList>
    </citation>
    <scope>NUCLEOTIDE SEQUENCE [LARGE SCALE GENOMIC DNA]</scope>
    <source>
        <strain evidence="8 9">DSM 24744</strain>
    </source>
</reference>
<dbReference type="InterPro" id="IPR009000">
    <property type="entry name" value="Transl_B-barrel_sf"/>
</dbReference>
<dbReference type="SUPFAM" id="SSF50447">
    <property type="entry name" value="Translation proteins"/>
    <property type="match status" value="1"/>
</dbReference>
<dbReference type="InterPro" id="IPR011961">
    <property type="entry name" value="RimM"/>
</dbReference>
<dbReference type="InterPro" id="IPR056792">
    <property type="entry name" value="PRC_RimM"/>
</dbReference>
<evidence type="ECO:0000256" key="3">
    <source>
        <dbReference type="ARBA" id="ARBA00022552"/>
    </source>
</evidence>
<dbReference type="GO" id="GO:0006364">
    <property type="term" value="P:rRNA processing"/>
    <property type="evidence" value="ECO:0007669"/>
    <property type="project" value="UniProtKB-UniRule"/>
</dbReference>
<keyword evidence="3 5" id="KW-0698">rRNA processing</keyword>
<comment type="function">
    <text evidence="5">An accessory protein needed during the final step in the assembly of 30S ribosomal subunit, possibly for assembly of the head region. Essential for efficient processing of 16S rRNA. May be needed both before and after RbfA during the maturation of 16S rRNA. It has affinity for free ribosomal 30S subunits but not for 70S ribosomes.</text>
</comment>
<keyword evidence="1 5" id="KW-0963">Cytoplasm</keyword>